<dbReference type="RefSeq" id="WP_150954755.1">
    <property type="nucleotide sequence ID" value="NZ_VZRB01000029.1"/>
</dbReference>
<dbReference type="GO" id="GO:0016651">
    <property type="term" value="F:oxidoreductase activity, acting on NAD(P)H"/>
    <property type="evidence" value="ECO:0007669"/>
    <property type="project" value="TreeGrafter"/>
</dbReference>
<evidence type="ECO:0000313" key="6">
    <source>
        <dbReference type="EMBL" id="KAB1141770.1"/>
    </source>
</evidence>
<evidence type="ECO:0000313" key="7">
    <source>
        <dbReference type="Proteomes" id="UP000442707"/>
    </source>
</evidence>
<sequence length="385" mass="41038">MKLNRIVVVGGSIAALTAAETLRIEGFDGSITVLSDEKVPPYTRVPLSKSALAGRELEDDLTLPAMSDDVDLRLHTRAEGLDVHRRLVHTKEGSVPFDGLVIATGARARTVGHRRGGERVLRDIEHSRSLRADLATASSVLVVGGGFLGMEIASTCRELGKDVTVVDREPPLERLLGPLVGARIRDAARMAGVRIRVAAGDVELVGGKTPSGARIANDEVLEADMVVSAVGDLPNIEWLLGSGLRLNGGVHVDAWCRARPNIVAAGDVAVQAGPDGSSRRTPSWTNAIEQARAAAQALLRAENAAPYRPSHYYWTEQFGLDVKMVGPPGSDGTPTISEGSLDCPPALLEWHTSGTAYRVVALNHGIRPAKLKRLVPAHHSRSVLR</sequence>
<name>A0A6H9USZ8_9ACTN</name>
<dbReference type="InterPro" id="IPR036188">
    <property type="entry name" value="FAD/NAD-bd_sf"/>
</dbReference>
<dbReference type="AlphaFoldDB" id="A0A6H9USZ8"/>
<evidence type="ECO:0000256" key="3">
    <source>
        <dbReference type="ARBA" id="ARBA00022827"/>
    </source>
</evidence>
<dbReference type="SUPFAM" id="SSF51905">
    <property type="entry name" value="FAD/NAD(P)-binding domain"/>
    <property type="match status" value="2"/>
</dbReference>
<dbReference type="PRINTS" id="PR00368">
    <property type="entry name" value="FADPNR"/>
</dbReference>
<dbReference type="SUPFAM" id="SSF55424">
    <property type="entry name" value="FAD/NAD-linked reductases, dimerisation (C-terminal) domain"/>
    <property type="match status" value="1"/>
</dbReference>
<evidence type="ECO:0000256" key="2">
    <source>
        <dbReference type="ARBA" id="ARBA00022630"/>
    </source>
</evidence>
<comment type="caution">
    <text evidence="6">The sequence shown here is derived from an EMBL/GenBank/DDBJ whole genome shotgun (WGS) entry which is preliminary data.</text>
</comment>
<keyword evidence="7" id="KW-1185">Reference proteome</keyword>
<dbReference type="PRINTS" id="PR00469">
    <property type="entry name" value="PNDRDTASEII"/>
</dbReference>
<dbReference type="Gene3D" id="3.50.50.60">
    <property type="entry name" value="FAD/NAD(P)-binding domain"/>
    <property type="match status" value="2"/>
</dbReference>
<keyword evidence="3" id="KW-0274">FAD</keyword>
<dbReference type="InterPro" id="IPR016156">
    <property type="entry name" value="FAD/NAD-linked_Rdtase_dimer_sf"/>
</dbReference>
<comment type="cofactor">
    <cofactor evidence="1">
        <name>FAD</name>
        <dbReference type="ChEBI" id="CHEBI:57692"/>
    </cofactor>
</comment>
<dbReference type="EMBL" id="VZRB01000029">
    <property type="protein sequence ID" value="KAB1141770.1"/>
    <property type="molecule type" value="Genomic_DNA"/>
</dbReference>
<gene>
    <name evidence="6" type="ORF">F7R91_31740</name>
</gene>
<dbReference type="InterPro" id="IPR050446">
    <property type="entry name" value="FAD-oxidoreductase/Apoptosis"/>
</dbReference>
<keyword evidence="4" id="KW-0560">Oxidoreductase</keyword>
<feature type="domain" description="FAD/NAD(P)-binding" evidence="5">
    <location>
        <begin position="5"/>
        <end position="291"/>
    </location>
</feature>
<protein>
    <submittedName>
        <fullName evidence="6">NAD(P)/FAD-dependent oxidoreductase</fullName>
    </submittedName>
</protein>
<proteinExistence type="predicted"/>
<keyword evidence="2" id="KW-0285">Flavoprotein</keyword>
<organism evidence="6 7">
    <name type="scientific">Streptomyces luteolifulvus</name>
    <dbReference type="NCBI Taxonomy" id="2615112"/>
    <lineage>
        <taxon>Bacteria</taxon>
        <taxon>Bacillati</taxon>
        <taxon>Actinomycetota</taxon>
        <taxon>Actinomycetes</taxon>
        <taxon>Kitasatosporales</taxon>
        <taxon>Streptomycetaceae</taxon>
        <taxon>Streptomyces</taxon>
    </lineage>
</organism>
<dbReference type="PANTHER" id="PTHR43557:SF2">
    <property type="entry name" value="RIESKE DOMAIN-CONTAINING PROTEIN-RELATED"/>
    <property type="match status" value="1"/>
</dbReference>
<dbReference type="GO" id="GO:0005737">
    <property type="term" value="C:cytoplasm"/>
    <property type="evidence" value="ECO:0007669"/>
    <property type="project" value="TreeGrafter"/>
</dbReference>
<dbReference type="PANTHER" id="PTHR43557">
    <property type="entry name" value="APOPTOSIS-INDUCING FACTOR 1"/>
    <property type="match status" value="1"/>
</dbReference>
<evidence type="ECO:0000256" key="1">
    <source>
        <dbReference type="ARBA" id="ARBA00001974"/>
    </source>
</evidence>
<dbReference type="InterPro" id="IPR023753">
    <property type="entry name" value="FAD/NAD-binding_dom"/>
</dbReference>
<dbReference type="Proteomes" id="UP000442707">
    <property type="component" value="Unassembled WGS sequence"/>
</dbReference>
<accession>A0A6H9USZ8</accession>
<evidence type="ECO:0000259" key="5">
    <source>
        <dbReference type="Pfam" id="PF07992"/>
    </source>
</evidence>
<reference evidence="6 7" key="1">
    <citation type="submission" date="2019-09" db="EMBL/GenBank/DDBJ databases">
        <title>Screening of Novel Bioactive Compounds from Soil-Associated.</title>
        <authorList>
            <person name="Zhao S."/>
        </authorList>
    </citation>
    <scope>NUCLEOTIDE SEQUENCE [LARGE SCALE GENOMIC DNA]</scope>
    <source>
        <strain evidence="6 7">HIT-DPA4</strain>
    </source>
</reference>
<evidence type="ECO:0000256" key="4">
    <source>
        <dbReference type="ARBA" id="ARBA00023002"/>
    </source>
</evidence>
<dbReference type="Pfam" id="PF07992">
    <property type="entry name" value="Pyr_redox_2"/>
    <property type="match status" value="1"/>
</dbReference>